<feature type="region of interest" description="Disordered" evidence="1">
    <location>
        <begin position="1"/>
        <end position="21"/>
    </location>
</feature>
<proteinExistence type="predicted"/>
<protein>
    <submittedName>
        <fullName evidence="2">Uncharacterized protein</fullName>
    </submittedName>
</protein>
<evidence type="ECO:0000313" key="3">
    <source>
        <dbReference type="Proteomes" id="UP000295444"/>
    </source>
</evidence>
<gene>
    <name evidence="2" type="ORF">EV186_107260</name>
</gene>
<evidence type="ECO:0000256" key="1">
    <source>
        <dbReference type="SAM" id="MobiDB-lite"/>
    </source>
</evidence>
<organism evidence="2 3">
    <name type="scientific">Labedaea rhizosphaerae</name>
    <dbReference type="NCBI Taxonomy" id="598644"/>
    <lineage>
        <taxon>Bacteria</taxon>
        <taxon>Bacillati</taxon>
        <taxon>Actinomycetota</taxon>
        <taxon>Actinomycetes</taxon>
        <taxon>Pseudonocardiales</taxon>
        <taxon>Pseudonocardiaceae</taxon>
        <taxon>Labedaea</taxon>
    </lineage>
</organism>
<accession>A0A4R6S2Y5</accession>
<dbReference type="AlphaFoldDB" id="A0A4R6S2Y5"/>
<name>A0A4R6S2Y5_LABRH</name>
<keyword evidence="3" id="KW-1185">Reference proteome</keyword>
<dbReference type="EMBL" id="SNXZ01000007">
    <property type="protein sequence ID" value="TDP93025.1"/>
    <property type="molecule type" value="Genomic_DNA"/>
</dbReference>
<sequence>MVQLRTVAGKPATGSDRSGRDWHHRWVARMHKVRQWYPSEQRHKVIYHGPYVKGPDDKPLLAGETVTGLVR</sequence>
<dbReference type="OrthoDB" id="3360929at2"/>
<evidence type="ECO:0000313" key="2">
    <source>
        <dbReference type="EMBL" id="TDP93025.1"/>
    </source>
</evidence>
<comment type="caution">
    <text evidence="2">The sequence shown here is derived from an EMBL/GenBank/DDBJ whole genome shotgun (WGS) entry which is preliminary data.</text>
</comment>
<dbReference type="Proteomes" id="UP000295444">
    <property type="component" value="Unassembled WGS sequence"/>
</dbReference>
<dbReference type="RefSeq" id="WP_133853356.1">
    <property type="nucleotide sequence ID" value="NZ_SNXZ01000007.1"/>
</dbReference>
<reference evidence="2 3" key="1">
    <citation type="submission" date="2019-03" db="EMBL/GenBank/DDBJ databases">
        <title>Genomic Encyclopedia of Type Strains, Phase IV (KMG-IV): sequencing the most valuable type-strain genomes for metagenomic binning, comparative biology and taxonomic classification.</title>
        <authorList>
            <person name="Goeker M."/>
        </authorList>
    </citation>
    <scope>NUCLEOTIDE SEQUENCE [LARGE SCALE GENOMIC DNA]</scope>
    <source>
        <strain evidence="2 3">DSM 45361</strain>
    </source>
</reference>